<dbReference type="GO" id="GO:2001199">
    <property type="term" value="P:negative regulation of dendritic cell differentiation"/>
    <property type="evidence" value="ECO:0007669"/>
    <property type="project" value="TreeGrafter"/>
</dbReference>
<accession>A0A7J8D958</accession>
<keyword evidence="2" id="KW-0732">Signal</keyword>
<feature type="transmembrane region" description="Helical" evidence="1">
    <location>
        <begin position="56"/>
        <end position="81"/>
    </location>
</feature>
<reference evidence="3 4" key="1">
    <citation type="journal article" date="2020" name="Nature">
        <title>Six reference-quality genomes reveal evolution of bat adaptations.</title>
        <authorList>
            <person name="Jebb D."/>
            <person name="Huang Z."/>
            <person name="Pippel M."/>
            <person name="Hughes G.M."/>
            <person name="Lavrichenko K."/>
            <person name="Devanna P."/>
            <person name="Winkler S."/>
            <person name="Jermiin L.S."/>
            <person name="Skirmuntt E.C."/>
            <person name="Katzourakis A."/>
            <person name="Burkitt-Gray L."/>
            <person name="Ray D.A."/>
            <person name="Sullivan K.A.M."/>
            <person name="Roscito J.G."/>
            <person name="Kirilenko B.M."/>
            <person name="Davalos L.M."/>
            <person name="Corthals A.P."/>
            <person name="Power M.L."/>
            <person name="Jones G."/>
            <person name="Ransome R.D."/>
            <person name="Dechmann D.K.N."/>
            <person name="Locatelli A.G."/>
            <person name="Puechmaille S.J."/>
            <person name="Fedrigo O."/>
            <person name="Jarvis E.D."/>
            <person name="Hiller M."/>
            <person name="Vernes S.C."/>
            <person name="Myers E.W."/>
            <person name="Teeling E.C."/>
        </authorList>
    </citation>
    <scope>NUCLEOTIDE SEQUENCE [LARGE SCALE GENOMIC DNA]</scope>
    <source>
        <strain evidence="3">MRouAeg1</strain>
        <tissue evidence="3">Muscle</tissue>
    </source>
</reference>
<keyword evidence="1 3" id="KW-0812">Transmembrane</keyword>
<dbReference type="PANTHER" id="PTHR15756">
    <property type="entry name" value="LR8/HCA112"/>
    <property type="match status" value="1"/>
</dbReference>
<dbReference type="PANTHER" id="PTHR15756:SF7">
    <property type="entry name" value="TRANSMEMBRANE PROTEIN 176B"/>
    <property type="match status" value="1"/>
</dbReference>
<dbReference type="GO" id="GO:0016020">
    <property type="term" value="C:membrane"/>
    <property type="evidence" value="ECO:0007669"/>
    <property type="project" value="InterPro"/>
</dbReference>
<sequence>MSVSVSVCVCVSVSVCVLVCASVCVSVSVCTGQGGSQSRRARLLTLVFLPFQNLFLGVRVLLLTTCALLTIVSLASLGLGLRSLCRHGIQALAEDESTKKLLGENSVPPSPCKEKTKATIVV</sequence>
<dbReference type="InterPro" id="IPR009281">
    <property type="entry name" value="TMEM176A/TMEM176B"/>
</dbReference>
<dbReference type="EMBL" id="JACASE010000013">
    <property type="protein sequence ID" value="KAF6419585.1"/>
    <property type="molecule type" value="Genomic_DNA"/>
</dbReference>
<keyword evidence="4" id="KW-1185">Reference proteome</keyword>
<gene>
    <name evidence="3" type="ORF">HJG63_019418</name>
</gene>
<feature type="signal peptide" evidence="2">
    <location>
        <begin position="1"/>
        <end position="21"/>
    </location>
</feature>
<evidence type="ECO:0000313" key="3">
    <source>
        <dbReference type="EMBL" id="KAF6419585.1"/>
    </source>
</evidence>
<dbReference type="Proteomes" id="UP000593571">
    <property type="component" value="Unassembled WGS sequence"/>
</dbReference>
<protein>
    <submittedName>
        <fullName evidence="3">Transmembrane protein 176B</fullName>
    </submittedName>
</protein>
<feature type="chain" id="PRO_5029670412" evidence="2">
    <location>
        <begin position="22"/>
        <end position="122"/>
    </location>
</feature>
<evidence type="ECO:0000256" key="1">
    <source>
        <dbReference type="SAM" id="Phobius"/>
    </source>
</evidence>
<comment type="caution">
    <text evidence="3">The sequence shown here is derived from an EMBL/GenBank/DDBJ whole genome shotgun (WGS) entry which is preliminary data.</text>
</comment>
<organism evidence="3 4">
    <name type="scientific">Rousettus aegyptiacus</name>
    <name type="common">Egyptian fruit bat</name>
    <name type="synonym">Pteropus aegyptiacus</name>
    <dbReference type="NCBI Taxonomy" id="9407"/>
    <lineage>
        <taxon>Eukaryota</taxon>
        <taxon>Metazoa</taxon>
        <taxon>Chordata</taxon>
        <taxon>Craniata</taxon>
        <taxon>Vertebrata</taxon>
        <taxon>Euteleostomi</taxon>
        <taxon>Mammalia</taxon>
        <taxon>Eutheria</taxon>
        <taxon>Laurasiatheria</taxon>
        <taxon>Chiroptera</taxon>
        <taxon>Yinpterochiroptera</taxon>
        <taxon>Pteropodoidea</taxon>
        <taxon>Pteropodidae</taxon>
        <taxon>Rousettinae</taxon>
        <taxon>Rousettus</taxon>
    </lineage>
</organism>
<evidence type="ECO:0000313" key="4">
    <source>
        <dbReference type="Proteomes" id="UP000593571"/>
    </source>
</evidence>
<proteinExistence type="predicted"/>
<dbReference type="AlphaFoldDB" id="A0A7J8D958"/>
<keyword evidence="1" id="KW-0472">Membrane</keyword>
<evidence type="ECO:0000256" key="2">
    <source>
        <dbReference type="SAM" id="SignalP"/>
    </source>
</evidence>
<keyword evidence="1" id="KW-1133">Transmembrane helix</keyword>
<name>A0A7J8D958_ROUAE</name>